<accession>A0ABS9YN50</accession>
<dbReference type="InterPro" id="IPR041492">
    <property type="entry name" value="HAD_2"/>
</dbReference>
<evidence type="ECO:0000256" key="3">
    <source>
        <dbReference type="ARBA" id="ARBA00022842"/>
    </source>
</evidence>
<dbReference type="InterPro" id="IPR051400">
    <property type="entry name" value="HAD-like_hydrolase"/>
</dbReference>
<organism evidence="4 5">
    <name type="scientific">Streptomyces cylindrosporus</name>
    <dbReference type="NCBI Taxonomy" id="2927583"/>
    <lineage>
        <taxon>Bacteria</taxon>
        <taxon>Bacillati</taxon>
        <taxon>Actinomycetota</taxon>
        <taxon>Actinomycetes</taxon>
        <taxon>Kitasatosporales</taxon>
        <taxon>Streptomycetaceae</taxon>
        <taxon>Streptomyces</taxon>
    </lineage>
</organism>
<dbReference type="NCBIfam" id="TIGR01549">
    <property type="entry name" value="HAD-SF-IA-v1"/>
    <property type="match status" value="1"/>
</dbReference>
<protein>
    <submittedName>
        <fullName evidence="4">HAD family hydrolase</fullName>
    </submittedName>
</protein>
<dbReference type="Gene3D" id="1.10.150.520">
    <property type="match status" value="1"/>
</dbReference>
<dbReference type="InterPro" id="IPR006439">
    <property type="entry name" value="HAD-SF_hydro_IA"/>
</dbReference>
<reference evidence="4" key="1">
    <citation type="submission" date="2022-03" db="EMBL/GenBank/DDBJ databases">
        <title>Streptomyces 7R015 and 7R016 isolated from Barleria lupulina in Thailand.</title>
        <authorList>
            <person name="Kanchanasin P."/>
            <person name="Phongsopitanun W."/>
            <person name="Tanasupawat S."/>
        </authorList>
    </citation>
    <scope>NUCLEOTIDE SEQUENCE</scope>
    <source>
        <strain evidence="4">7R015</strain>
    </source>
</reference>
<dbReference type="GO" id="GO:0016787">
    <property type="term" value="F:hydrolase activity"/>
    <property type="evidence" value="ECO:0007669"/>
    <property type="project" value="UniProtKB-KW"/>
</dbReference>
<dbReference type="RefSeq" id="WP_242777477.1">
    <property type="nucleotide sequence ID" value="NZ_JALDAY010000020.1"/>
</dbReference>
<sequence>MLALFDLDNTLIDRSAGIEQWARGFVHSRSLSLEAEAVICDRLRERAHPEDFVGLGAALGLSDDPGDLWHEYVDGLARSVRCFPRAREGLEALRSEGWTIGIATNGARDIQRAKLAATGLAPLFDGICVSGEVGVRKPERCLFEAAAAECGASLSAGGWMVGDNPETDIGGARAAGLRTLWVANGREWANGLREPDVMVPGIVEAIEILRGKAV</sequence>
<evidence type="ECO:0000256" key="1">
    <source>
        <dbReference type="ARBA" id="ARBA00001946"/>
    </source>
</evidence>
<dbReference type="PANTHER" id="PTHR46470">
    <property type="entry name" value="N-ACYLNEURAMINATE-9-PHOSPHATASE"/>
    <property type="match status" value="1"/>
</dbReference>
<dbReference type="SFLD" id="SFLDS00003">
    <property type="entry name" value="Haloacid_Dehalogenase"/>
    <property type="match status" value="1"/>
</dbReference>
<evidence type="ECO:0000313" key="5">
    <source>
        <dbReference type="Proteomes" id="UP001165269"/>
    </source>
</evidence>
<dbReference type="Proteomes" id="UP001165269">
    <property type="component" value="Unassembled WGS sequence"/>
</dbReference>
<dbReference type="EMBL" id="JALDAY010000020">
    <property type="protein sequence ID" value="MCI3278642.1"/>
    <property type="molecule type" value="Genomic_DNA"/>
</dbReference>
<gene>
    <name evidence="4" type="ORF">MQP27_47015</name>
</gene>
<dbReference type="Gene3D" id="3.40.50.1000">
    <property type="entry name" value="HAD superfamily/HAD-like"/>
    <property type="match status" value="1"/>
</dbReference>
<dbReference type="InterPro" id="IPR023214">
    <property type="entry name" value="HAD_sf"/>
</dbReference>
<comment type="caution">
    <text evidence="4">The sequence shown here is derived from an EMBL/GenBank/DDBJ whole genome shotgun (WGS) entry which is preliminary data.</text>
</comment>
<keyword evidence="3" id="KW-0460">Magnesium</keyword>
<comment type="cofactor">
    <cofactor evidence="1">
        <name>Mg(2+)</name>
        <dbReference type="ChEBI" id="CHEBI:18420"/>
    </cofactor>
</comment>
<evidence type="ECO:0000256" key="2">
    <source>
        <dbReference type="ARBA" id="ARBA00022801"/>
    </source>
</evidence>
<keyword evidence="2 4" id="KW-0378">Hydrolase</keyword>
<dbReference type="InterPro" id="IPR036412">
    <property type="entry name" value="HAD-like_sf"/>
</dbReference>
<proteinExistence type="predicted"/>
<dbReference type="PRINTS" id="PR00413">
    <property type="entry name" value="HADHALOGNASE"/>
</dbReference>
<dbReference type="SUPFAM" id="SSF56784">
    <property type="entry name" value="HAD-like"/>
    <property type="match status" value="1"/>
</dbReference>
<keyword evidence="5" id="KW-1185">Reference proteome</keyword>
<evidence type="ECO:0000313" key="4">
    <source>
        <dbReference type="EMBL" id="MCI3278642.1"/>
    </source>
</evidence>
<dbReference type="SFLD" id="SFLDG01129">
    <property type="entry name" value="C1.5:_HAD__Beta-PGM__Phosphata"/>
    <property type="match status" value="1"/>
</dbReference>
<dbReference type="Pfam" id="PF13419">
    <property type="entry name" value="HAD_2"/>
    <property type="match status" value="1"/>
</dbReference>
<name>A0ABS9YN50_9ACTN</name>